<feature type="transmembrane region" description="Helical" evidence="8">
    <location>
        <begin position="664"/>
        <end position="684"/>
    </location>
</feature>
<dbReference type="InterPro" id="IPR011527">
    <property type="entry name" value="ABC1_TM_dom"/>
</dbReference>
<evidence type="ECO:0000256" key="4">
    <source>
        <dbReference type="ARBA" id="ARBA00022741"/>
    </source>
</evidence>
<dbReference type="Proteomes" id="UP001152797">
    <property type="component" value="Unassembled WGS sequence"/>
</dbReference>
<evidence type="ECO:0000259" key="9">
    <source>
        <dbReference type="PROSITE" id="PS50893"/>
    </source>
</evidence>
<feature type="transmembrane region" description="Helical" evidence="8">
    <location>
        <begin position="57"/>
        <end position="78"/>
    </location>
</feature>
<protein>
    <submittedName>
        <fullName evidence="11">Uncharacterized protein</fullName>
    </submittedName>
</protein>
<evidence type="ECO:0000256" key="7">
    <source>
        <dbReference type="ARBA" id="ARBA00023136"/>
    </source>
</evidence>
<dbReference type="InterPro" id="IPR003439">
    <property type="entry name" value="ABC_transporter-like_ATP-bd"/>
</dbReference>
<keyword evidence="5" id="KW-0067">ATP-binding</keyword>
<feature type="transmembrane region" description="Helical" evidence="8">
    <location>
        <begin position="555"/>
        <end position="577"/>
    </location>
</feature>
<dbReference type="GO" id="GO:0005737">
    <property type="term" value="C:cytoplasm"/>
    <property type="evidence" value="ECO:0007669"/>
    <property type="project" value="UniProtKB-ARBA"/>
</dbReference>
<evidence type="ECO:0000259" key="10">
    <source>
        <dbReference type="PROSITE" id="PS50929"/>
    </source>
</evidence>
<dbReference type="SMART" id="SM00382">
    <property type="entry name" value="AAA"/>
    <property type="match status" value="2"/>
</dbReference>
<dbReference type="Pfam" id="PF00005">
    <property type="entry name" value="ABC_tran"/>
    <property type="match status" value="2"/>
</dbReference>
<dbReference type="SUPFAM" id="SSF90123">
    <property type="entry name" value="ABC transporter transmembrane region"/>
    <property type="match status" value="2"/>
</dbReference>
<dbReference type="OrthoDB" id="4865934at2759"/>
<keyword evidence="3 8" id="KW-0812">Transmembrane</keyword>
<dbReference type="Pfam" id="PF00664">
    <property type="entry name" value="ABC_membrane"/>
    <property type="match status" value="2"/>
</dbReference>
<dbReference type="GO" id="GO:0016887">
    <property type="term" value="F:ATP hydrolysis activity"/>
    <property type="evidence" value="ECO:0007669"/>
    <property type="project" value="InterPro"/>
</dbReference>
<evidence type="ECO:0000256" key="3">
    <source>
        <dbReference type="ARBA" id="ARBA00022692"/>
    </source>
</evidence>
<dbReference type="FunFam" id="3.40.50.300:FF:000604">
    <property type="entry name" value="ABC transporter B family member 28"/>
    <property type="match status" value="1"/>
</dbReference>
<dbReference type="EMBL" id="CAMXCT010002580">
    <property type="protein sequence ID" value="CAI3999083.1"/>
    <property type="molecule type" value="Genomic_DNA"/>
</dbReference>
<feature type="transmembrane region" description="Helical" evidence="8">
    <location>
        <begin position="762"/>
        <end position="780"/>
    </location>
</feature>
<dbReference type="Gene3D" id="3.40.50.300">
    <property type="entry name" value="P-loop containing nucleotide triphosphate hydrolases"/>
    <property type="match status" value="2"/>
</dbReference>
<dbReference type="InterPro" id="IPR050173">
    <property type="entry name" value="ABC_transporter_C-like"/>
</dbReference>
<gene>
    <name evidence="11" type="ORF">C1SCF055_LOCUS25332</name>
</gene>
<dbReference type="PROSITE" id="PS50929">
    <property type="entry name" value="ABC_TM1F"/>
    <property type="match status" value="2"/>
</dbReference>
<dbReference type="PROSITE" id="PS00211">
    <property type="entry name" value="ABC_TRANSPORTER_1"/>
    <property type="match status" value="2"/>
</dbReference>
<feature type="transmembrane region" description="Helical" evidence="8">
    <location>
        <begin position="627"/>
        <end position="652"/>
    </location>
</feature>
<keyword evidence="13" id="KW-1185">Reference proteome</keyword>
<keyword evidence="7 8" id="KW-0472">Membrane</keyword>
<dbReference type="InterPro" id="IPR003593">
    <property type="entry name" value="AAA+_ATPase"/>
</dbReference>
<feature type="transmembrane region" description="Helical" evidence="8">
    <location>
        <begin position="20"/>
        <end position="45"/>
    </location>
</feature>
<dbReference type="GO" id="GO:0016020">
    <property type="term" value="C:membrane"/>
    <property type="evidence" value="ECO:0007669"/>
    <property type="project" value="UniProtKB-SubCell"/>
</dbReference>
<proteinExistence type="predicted"/>
<organism evidence="11">
    <name type="scientific">Cladocopium goreaui</name>
    <dbReference type="NCBI Taxonomy" id="2562237"/>
    <lineage>
        <taxon>Eukaryota</taxon>
        <taxon>Sar</taxon>
        <taxon>Alveolata</taxon>
        <taxon>Dinophyceae</taxon>
        <taxon>Suessiales</taxon>
        <taxon>Symbiodiniaceae</taxon>
        <taxon>Cladocopium</taxon>
    </lineage>
</organism>
<feature type="domain" description="ABC transporter" evidence="9">
    <location>
        <begin position="943"/>
        <end position="1176"/>
    </location>
</feature>
<dbReference type="Gene3D" id="1.20.1560.10">
    <property type="entry name" value="ABC transporter type 1, transmembrane domain"/>
    <property type="match status" value="2"/>
</dbReference>
<name>A0A9P1CY77_9DINO</name>
<keyword evidence="6 8" id="KW-1133">Transmembrane helix</keyword>
<dbReference type="InterPro" id="IPR017871">
    <property type="entry name" value="ABC_transporter-like_CS"/>
</dbReference>
<evidence type="ECO:0000256" key="6">
    <source>
        <dbReference type="ARBA" id="ARBA00022989"/>
    </source>
</evidence>
<dbReference type="InterPro" id="IPR036640">
    <property type="entry name" value="ABC1_TM_sf"/>
</dbReference>
<evidence type="ECO:0000313" key="13">
    <source>
        <dbReference type="Proteomes" id="UP001152797"/>
    </source>
</evidence>
<reference evidence="11" key="1">
    <citation type="submission" date="2022-10" db="EMBL/GenBank/DDBJ databases">
        <authorList>
            <person name="Chen Y."/>
            <person name="Dougan E. K."/>
            <person name="Chan C."/>
            <person name="Rhodes N."/>
            <person name="Thang M."/>
        </authorList>
    </citation>
    <scope>NUCLEOTIDE SEQUENCE</scope>
</reference>
<dbReference type="SUPFAM" id="SSF52540">
    <property type="entry name" value="P-loop containing nucleoside triphosphate hydrolases"/>
    <property type="match status" value="2"/>
</dbReference>
<feature type="domain" description="ABC transporter" evidence="9">
    <location>
        <begin position="227"/>
        <end position="455"/>
    </location>
</feature>
<dbReference type="PROSITE" id="PS50893">
    <property type="entry name" value="ABC_TRANSPORTER_2"/>
    <property type="match status" value="2"/>
</dbReference>
<evidence type="ECO:0000313" key="12">
    <source>
        <dbReference type="EMBL" id="CAL1152458.1"/>
    </source>
</evidence>
<dbReference type="InterPro" id="IPR027417">
    <property type="entry name" value="P-loop_NTPase"/>
</dbReference>
<dbReference type="EMBL" id="CAMXCT020002580">
    <property type="protein sequence ID" value="CAL1152458.1"/>
    <property type="molecule type" value="Genomic_DNA"/>
</dbReference>
<dbReference type="CDD" id="cd03244">
    <property type="entry name" value="ABCC_MRP_domain2"/>
    <property type="match status" value="1"/>
</dbReference>
<reference evidence="12" key="2">
    <citation type="submission" date="2024-04" db="EMBL/GenBank/DDBJ databases">
        <authorList>
            <person name="Chen Y."/>
            <person name="Shah S."/>
            <person name="Dougan E. K."/>
            <person name="Thang M."/>
            <person name="Chan C."/>
        </authorList>
    </citation>
    <scope>NUCLEOTIDE SEQUENCE [LARGE SCALE GENOMIC DNA]</scope>
</reference>
<evidence type="ECO:0000313" key="11">
    <source>
        <dbReference type="EMBL" id="CAI3999083.1"/>
    </source>
</evidence>
<accession>A0A9P1CY77</accession>
<evidence type="ECO:0000256" key="1">
    <source>
        <dbReference type="ARBA" id="ARBA00004141"/>
    </source>
</evidence>
<keyword evidence="4" id="KW-0547">Nucleotide-binding</keyword>
<sequence length="1190" mass="131653">MGQHKPNLVQILNVDIVDTWGGLLADVLSTVTAPFAAIGLLVMMIHQIGDSSATVGACYVLPVLLLTVLATTVAMKFWRVYQVWLDKRMKWLTETLISIRTIKALAWERLSYDKLSQAREGEITQAKYMLAITGFMTALQHTVPWGVLLITVWFAERQGSIPAHRIMILQRLIGALLGNVSQVTNGITRLMTVPNSFNRIKRFLAQPDRPKDVVRPPALQTPNAPALRVTGSFTFGGKKPALKQLDVAIPKGELVGVIGRVGSGKTTFLQTIIGELYPLEHSFVEAPDTVSGHVAYCSQVPWIFEGTLRENIITKSAMHQERYYSCIYAAGLAPDLQILPGGDQVTIGSFGIRLSGGQRARVALARAAYMEAASLVLMDDPFAAVDGPTGNHIFNELILGSPLRGRTRIVVTQPEKSRLQHFDRLLLFEDGCIVEMGPPAEVMESEAFRRIESQVEETASVGDVAVSRNVGRVEDAMTMVKQANEAGSLLREEEVREDITWRTIWWWARTAGWVNLFVLICSVFLQSIVEMRESLVLAVWIDAKVAYPDASDGVFMTRLIVVVLCCCAAICICFLAVSTTTLGAARSIHNQVMSCLLKAPVDRFFDKQPVGRLINRMSFDMKQVDETFVQTIFGMCSMLATMLTTNLFILWVMPRSVAFLSVPIYAMTFYFVYLYRGIAVPLVFHSKHSLSSVQDLQAVVISQCISIRSNGMMDSFMVRYNHYSQSVIRSQYLIYYVCRAWAQSRVFLCFGILAAYFALGGLYSGVSMGILATCVSFAFFQMSQFEGLCMIFTHLLNVLNALQRLSRYVGLPEEAAEDMPNDFSVLKRAKIRRGELVPLQMRAEAKSGGETKDPSPLQVCIRGGKPILRLSADGKHLEFLEGCTPEDLAPACKALQGFTGTFHIVAVNSLSASAEQMARELCTPPAVVWLDFWSSDFNEGLRVQIEDLTAGYGNAKSVLHGISLNVEPRTKCAFVGKTGCGKSTTLLCLLRFLEPRQGRLLIGGRDTTKLGLRALRNIVGLVPQDPTVFEGTIRFNIDPFDEFPDARLWEAVQSVQLMPYIRTLPDGIDTYIERDGSNVSFGQKQLLSLARMVVRQPPVLLLDECTSALDPTTQEAAQKTILKDFPRTTTIAVAHRLETIMNFDQVVVFDEGLVIENGTVDELRKADGAFAAMLRAKAAASVRPSQLPSS</sequence>
<feature type="transmembrane region" description="Helical" evidence="8">
    <location>
        <begin position="506"/>
        <end position="529"/>
    </location>
</feature>
<feature type="domain" description="ABC transmembrane type-1" evidence="10">
    <location>
        <begin position="517"/>
        <end position="780"/>
    </location>
</feature>
<evidence type="ECO:0000256" key="5">
    <source>
        <dbReference type="ARBA" id="ARBA00022840"/>
    </source>
</evidence>
<comment type="subcellular location">
    <subcellularLocation>
        <location evidence="1">Membrane</location>
        <topology evidence="1">Multi-pass membrane protein</topology>
    </subcellularLocation>
</comment>
<dbReference type="GO" id="GO:0140359">
    <property type="term" value="F:ABC-type transporter activity"/>
    <property type="evidence" value="ECO:0007669"/>
    <property type="project" value="InterPro"/>
</dbReference>
<dbReference type="EMBL" id="CAMXCT030002580">
    <property type="protein sequence ID" value="CAL4786395.1"/>
    <property type="molecule type" value="Genomic_DNA"/>
</dbReference>
<dbReference type="GO" id="GO:0005524">
    <property type="term" value="F:ATP binding"/>
    <property type="evidence" value="ECO:0007669"/>
    <property type="project" value="UniProtKB-KW"/>
</dbReference>
<feature type="domain" description="ABC transmembrane type-1" evidence="10">
    <location>
        <begin position="7"/>
        <end position="192"/>
    </location>
</feature>
<keyword evidence="2" id="KW-0813">Transport</keyword>
<evidence type="ECO:0000256" key="8">
    <source>
        <dbReference type="SAM" id="Phobius"/>
    </source>
</evidence>
<evidence type="ECO:0000256" key="2">
    <source>
        <dbReference type="ARBA" id="ARBA00022448"/>
    </source>
</evidence>
<dbReference type="AlphaFoldDB" id="A0A9P1CY77"/>
<comment type="caution">
    <text evidence="11">The sequence shown here is derived from an EMBL/GenBank/DDBJ whole genome shotgun (WGS) entry which is preliminary data.</text>
</comment>
<dbReference type="PANTHER" id="PTHR24223">
    <property type="entry name" value="ATP-BINDING CASSETTE SUB-FAMILY C"/>
    <property type="match status" value="1"/>
</dbReference>